<evidence type="ECO:0000313" key="2">
    <source>
        <dbReference type="EMBL" id="QYD70043.1"/>
    </source>
</evidence>
<keyword evidence="1" id="KW-1133">Transmembrane helix</keyword>
<feature type="transmembrane region" description="Helical" evidence="1">
    <location>
        <begin position="26"/>
        <end position="47"/>
    </location>
</feature>
<dbReference type="Proteomes" id="UP000826462">
    <property type="component" value="Chromosome 1"/>
</dbReference>
<name>A0ABX8UT12_9BURK</name>
<sequence>MTQSQTQYSQKFQGGSSQRIVLRRSALVYGATAAFIAIAATAVFTTLMPRAGWVHAAVAVLTMLAVLCLAWAHDARRRPASLKIGPDGLTAWNRAGQPIAQGRIASFAQWSGWLLSVVLVSDNGRSRTLLVTADMLCSDHFRELSVLARRAAHGAM</sequence>
<dbReference type="Pfam" id="PF07254">
    <property type="entry name" value="Cpta_toxin"/>
    <property type="match status" value="1"/>
</dbReference>
<reference evidence="2 3" key="1">
    <citation type="submission" date="2021-07" db="EMBL/GenBank/DDBJ databases">
        <title>Paraburkholderia edwinii protects Aspergillus sp. from phenazines by acting as a toxin sponge.</title>
        <authorList>
            <person name="Dahlstrom K.M."/>
            <person name="Newman D.K."/>
        </authorList>
    </citation>
    <scope>NUCLEOTIDE SEQUENCE [LARGE SCALE GENOMIC DNA]</scope>
    <source>
        <strain evidence="2 3">Pe01</strain>
    </source>
</reference>
<keyword evidence="1" id="KW-0812">Transmembrane</keyword>
<evidence type="ECO:0008006" key="4">
    <source>
        <dbReference type="Google" id="ProtNLM"/>
    </source>
</evidence>
<dbReference type="RefSeq" id="WP_219799371.1">
    <property type="nucleotide sequence ID" value="NZ_CP080095.1"/>
</dbReference>
<accession>A0ABX8UT12</accession>
<dbReference type="EMBL" id="CP080095">
    <property type="protein sequence ID" value="QYD70043.1"/>
    <property type="molecule type" value="Genomic_DNA"/>
</dbReference>
<protein>
    <recommendedName>
        <fullName evidence="4">Lipoprotein</fullName>
    </recommendedName>
</protein>
<evidence type="ECO:0000256" key="1">
    <source>
        <dbReference type="SAM" id="Phobius"/>
    </source>
</evidence>
<keyword evidence="3" id="KW-1185">Reference proteome</keyword>
<feature type="transmembrane region" description="Helical" evidence="1">
    <location>
        <begin position="53"/>
        <end position="72"/>
    </location>
</feature>
<evidence type="ECO:0000313" key="3">
    <source>
        <dbReference type="Proteomes" id="UP000826462"/>
    </source>
</evidence>
<keyword evidence="1" id="KW-0472">Membrane</keyword>
<organism evidence="2 3">
    <name type="scientific">Paraburkholderia edwinii</name>
    <dbReference type="NCBI Taxonomy" id="2861782"/>
    <lineage>
        <taxon>Bacteria</taxon>
        <taxon>Pseudomonadati</taxon>
        <taxon>Pseudomonadota</taxon>
        <taxon>Betaproteobacteria</taxon>
        <taxon>Burkholderiales</taxon>
        <taxon>Burkholderiaceae</taxon>
        <taxon>Paraburkholderia</taxon>
    </lineage>
</organism>
<gene>
    <name evidence="2" type="ORF">KZJ38_06915</name>
</gene>
<dbReference type="InterPro" id="IPR009883">
    <property type="entry name" value="YgfX"/>
</dbReference>
<proteinExistence type="predicted"/>